<evidence type="ECO:0000313" key="2">
    <source>
        <dbReference type="Proteomes" id="UP000085678"/>
    </source>
</evidence>
<dbReference type="GeneID" id="106181548"/>
<keyword evidence="2" id="KW-1185">Reference proteome</keyword>
<dbReference type="InterPro" id="IPR013320">
    <property type="entry name" value="ConA-like_dom_sf"/>
</dbReference>
<feature type="chain" id="PRO_5010363351" evidence="1">
    <location>
        <begin position="27"/>
        <end position="300"/>
    </location>
</feature>
<dbReference type="SUPFAM" id="SSF49899">
    <property type="entry name" value="Concanavalin A-like lectins/glucanases"/>
    <property type="match status" value="1"/>
</dbReference>
<dbReference type="PANTHER" id="PTHR47635">
    <property type="entry name" value="CUB DOMAIN-CONTAINING PROTEIN"/>
    <property type="match status" value="1"/>
</dbReference>
<dbReference type="AlphaFoldDB" id="A0A1S3KFK6"/>
<dbReference type="RefSeq" id="XP_013421418.1">
    <property type="nucleotide sequence ID" value="XM_013565964.2"/>
</dbReference>
<dbReference type="Gene3D" id="2.60.120.200">
    <property type="match status" value="1"/>
</dbReference>
<dbReference type="Pfam" id="PF13385">
    <property type="entry name" value="Laminin_G_3"/>
    <property type="match status" value="1"/>
</dbReference>
<dbReference type="KEGG" id="lak:106181548"/>
<dbReference type="InterPro" id="IPR000884">
    <property type="entry name" value="TSP1_rpt"/>
</dbReference>
<name>A0A1S3KFK6_LINAN</name>
<keyword evidence="1" id="KW-0732">Signal</keyword>
<dbReference type="InParanoid" id="A0A1S3KFK6"/>
<proteinExistence type="predicted"/>
<sequence>MCTKHLPWCFLLAVAVFCAGSQSCDSKDKSDWSACTASCGGGLQTRRCSDTSIVARACNPQSCANSWNNIVKVPPPRGFWPLQSSTRGRDCSLHGNHAHVHGVSFHRESYDGAYSSAKFAGTAMSYLTIPNEGAKLETRSFTYVAFVRIFADDTNNAGPLFNFQIEENDAFSKYGTHISLNGSNRLFVRLMIAQPYKFLGNFALPAFSASTWVHAAVSYDYTTGLYHIYKNGVELGESYVGRYIHNTSGPVRIGARHASSGDARYFKGAMKCVQWFGEVLTAKQIQETMHACDNPVPCSY</sequence>
<gene>
    <name evidence="3" type="primary">LOC106181548</name>
</gene>
<reference evidence="3" key="1">
    <citation type="submission" date="2025-08" db="UniProtKB">
        <authorList>
            <consortium name="RefSeq"/>
        </authorList>
    </citation>
    <scope>IDENTIFICATION</scope>
    <source>
        <tissue evidence="3">Gonads</tissue>
    </source>
</reference>
<organism evidence="2 3">
    <name type="scientific">Lingula anatina</name>
    <name type="common">Brachiopod</name>
    <name type="synonym">Lingula unguis</name>
    <dbReference type="NCBI Taxonomy" id="7574"/>
    <lineage>
        <taxon>Eukaryota</taxon>
        <taxon>Metazoa</taxon>
        <taxon>Spiralia</taxon>
        <taxon>Lophotrochozoa</taxon>
        <taxon>Brachiopoda</taxon>
        <taxon>Linguliformea</taxon>
        <taxon>Lingulata</taxon>
        <taxon>Lingulida</taxon>
        <taxon>Linguloidea</taxon>
        <taxon>Lingulidae</taxon>
        <taxon>Lingula</taxon>
    </lineage>
</organism>
<feature type="signal peptide" evidence="1">
    <location>
        <begin position="1"/>
        <end position="26"/>
    </location>
</feature>
<dbReference type="Proteomes" id="UP000085678">
    <property type="component" value="Unplaced"/>
</dbReference>
<protein>
    <submittedName>
        <fullName evidence="3">Uncharacterized protein LOC106181548</fullName>
    </submittedName>
</protein>
<accession>A0A1S3KFK6</accession>
<evidence type="ECO:0000313" key="3">
    <source>
        <dbReference type="RefSeq" id="XP_013421418.1"/>
    </source>
</evidence>
<dbReference type="PROSITE" id="PS51257">
    <property type="entry name" value="PROKAR_LIPOPROTEIN"/>
    <property type="match status" value="1"/>
</dbReference>
<dbReference type="PROSITE" id="PS50092">
    <property type="entry name" value="TSP1"/>
    <property type="match status" value="1"/>
</dbReference>
<dbReference type="PANTHER" id="PTHR47635:SF2">
    <property type="entry name" value="LAMG-LIKE JELLYROLL FOLD DOMAIN-CONTAINING PROTEIN"/>
    <property type="match status" value="1"/>
</dbReference>
<evidence type="ECO:0000256" key="1">
    <source>
        <dbReference type="SAM" id="SignalP"/>
    </source>
</evidence>